<proteinExistence type="predicted"/>
<evidence type="ECO:0000313" key="2">
    <source>
        <dbReference type="EMBL" id="PYF68875.1"/>
    </source>
</evidence>
<organism evidence="2 3">
    <name type="scientific">Pedobacter nutrimenti</name>
    <dbReference type="NCBI Taxonomy" id="1241337"/>
    <lineage>
        <taxon>Bacteria</taxon>
        <taxon>Pseudomonadati</taxon>
        <taxon>Bacteroidota</taxon>
        <taxon>Sphingobacteriia</taxon>
        <taxon>Sphingobacteriales</taxon>
        <taxon>Sphingobacteriaceae</taxon>
        <taxon>Pedobacter</taxon>
    </lineage>
</organism>
<keyword evidence="3" id="KW-1185">Reference proteome</keyword>
<dbReference type="PANTHER" id="PTHR43143:SF1">
    <property type="entry name" value="SERINE_THREONINE-PROTEIN PHOSPHATASE CPPED1"/>
    <property type="match status" value="1"/>
</dbReference>
<dbReference type="InterPro" id="IPR051918">
    <property type="entry name" value="STPP_CPPED1"/>
</dbReference>
<feature type="domain" description="Calcineurin-like phosphoesterase" evidence="1">
    <location>
        <begin position="56"/>
        <end position="268"/>
    </location>
</feature>
<dbReference type="PANTHER" id="PTHR43143">
    <property type="entry name" value="METALLOPHOSPHOESTERASE, CALCINEURIN SUPERFAMILY"/>
    <property type="match status" value="1"/>
</dbReference>
<dbReference type="RefSeq" id="WP_110834546.1">
    <property type="nucleotide sequence ID" value="NZ_QKLU01000011.1"/>
</dbReference>
<dbReference type="InterPro" id="IPR029052">
    <property type="entry name" value="Metallo-depent_PP-like"/>
</dbReference>
<evidence type="ECO:0000259" key="1">
    <source>
        <dbReference type="Pfam" id="PF00149"/>
    </source>
</evidence>
<dbReference type="AlphaFoldDB" id="A0A318U685"/>
<evidence type="ECO:0000313" key="3">
    <source>
        <dbReference type="Proteomes" id="UP000248198"/>
    </source>
</evidence>
<dbReference type="Gene3D" id="3.60.21.10">
    <property type="match status" value="1"/>
</dbReference>
<name>A0A318U685_9SPHI</name>
<dbReference type="EMBL" id="QKLU01000011">
    <property type="protein sequence ID" value="PYF68875.1"/>
    <property type="molecule type" value="Genomic_DNA"/>
</dbReference>
<reference evidence="2 3" key="1">
    <citation type="submission" date="2018-06" db="EMBL/GenBank/DDBJ databases">
        <title>Genomic Encyclopedia of Archaeal and Bacterial Type Strains, Phase II (KMG-II): from individual species to whole genera.</title>
        <authorList>
            <person name="Goeker M."/>
        </authorList>
    </citation>
    <scope>NUCLEOTIDE SEQUENCE [LARGE SCALE GENOMIC DNA]</scope>
    <source>
        <strain evidence="2 3">DSM 27372</strain>
    </source>
</reference>
<dbReference type="SUPFAM" id="SSF56300">
    <property type="entry name" value="Metallo-dependent phosphatases"/>
    <property type="match status" value="1"/>
</dbReference>
<protein>
    <submittedName>
        <fullName evidence="2">3',5'-cyclic AMP phosphodiesterase CpdA</fullName>
    </submittedName>
</protein>
<dbReference type="GO" id="GO:0016787">
    <property type="term" value="F:hydrolase activity"/>
    <property type="evidence" value="ECO:0007669"/>
    <property type="project" value="InterPro"/>
</dbReference>
<gene>
    <name evidence="2" type="ORF">B0O44_11153</name>
</gene>
<dbReference type="OrthoDB" id="9809781at2"/>
<dbReference type="Proteomes" id="UP000248198">
    <property type="component" value="Unassembled WGS sequence"/>
</dbReference>
<sequence length="392" mass="44495">MCTQEIFTGPVFKKDQPDDSYKFQFPPLPTGAYPYHLDLPLSCRNTTGKRLVFNLTGDTGGVKAPAFQKEVALQMAQQYLSPESRPQFLYHLGDIVYHFGEKEQYQKQFFEPYENYPGPIYAIAGNHDADVNPDNPEPYESLDAFYNVFCNTSSRTVYFAGAHSRKSQQQPNVYWTLNTELATIIGLYSNVPKYGSIGAAQRSWFIEELKRAGTLKQEKAIIVCLHHAPYSADTNHASSLPMIRFLNMAFEEAGVYPDVVFSGHVHNYQRFSKIYGNGKEVAFIVAGAGGFDELHTIARTDDPLFTDHSPLLQGVRLEKYCENQHGFLKVDIEKGQGKFRLTCDYYTINQQSGLSEKQEAFDRLTIDLQQDRESEEMLRFAPVPAYPVYSSL</sequence>
<dbReference type="InterPro" id="IPR004843">
    <property type="entry name" value="Calcineurin-like_PHP"/>
</dbReference>
<dbReference type="Pfam" id="PF00149">
    <property type="entry name" value="Metallophos"/>
    <property type="match status" value="1"/>
</dbReference>
<comment type="caution">
    <text evidence="2">The sequence shown here is derived from an EMBL/GenBank/DDBJ whole genome shotgun (WGS) entry which is preliminary data.</text>
</comment>
<accession>A0A318U685</accession>